<keyword evidence="3" id="KW-0804">Transcription</keyword>
<comment type="caution">
    <text evidence="5">The sequence shown here is derived from an EMBL/GenBank/DDBJ whole genome shotgun (WGS) entry which is preliminary data.</text>
</comment>
<dbReference type="PROSITE" id="PS01124">
    <property type="entry name" value="HTH_ARAC_FAMILY_2"/>
    <property type="match status" value="1"/>
</dbReference>
<keyword evidence="2" id="KW-0238">DNA-binding</keyword>
<dbReference type="SUPFAM" id="SSF51215">
    <property type="entry name" value="Regulatory protein AraC"/>
    <property type="match status" value="1"/>
</dbReference>
<evidence type="ECO:0000259" key="4">
    <source>
        <dbReference type="PROSITE" id="PS01124"/>
    </source>
</evidence>
<dbReference type="GO" id="GO:0043565">
    <property type="term" value="F:sequence-specific DNA binding"/>
    <property type="evidence" value="ECO:0007669"/>
    <property type="project" value="InterPro"/>
</dbReference>
<dbReference type="SMART" id="SM00342">
    <property type="entry name" value="HTH_ARAC"/>
    <property type="match status" value="1"/>
</dbReference>
<protein>
    <submittedName>
        <fullName evidence="5">AraC family transcriptional regulator</fullName>
    </submittedName>
</protein>
<evidence type="ECO:0000313" key="6">
    <source>
        <dbReference type="Proteomes" id="UP001139521"/>
    </source>
</evidence>
<dbReference type="InterPro" id="IPR037923">
    <property type="entry name" value="HTH-like"/>
</dbReference>
<dbReference type="AlphaFoldDB" id="A0A9X2CK27"/>
<dbReference type="Gene3D" id="2.60.120.10">
    <property type="entry name" value="Jelly Rolls"/>
    <property type="match status" value="1"/>
</dbReference>
<evidence type="ECO:0000256" key="2">
    <source>
        <dbReference type="ARBA" id="ARBA00023125"/>
    </source>
</evidence>
<dbReference type="InterPro" id="IPR003313">
    <property type="entry name" value="AraC-bd"/>
</dbReference>
<dbReference type="Pfam" id="PF02311">
    <property type="entry name" value="AraC_binding"/>
    <property type="match status" value="1"/>
</dbReference>
<dbReference type="PANTHER" id="PTHR43280">
    <property type="entry name" value="ARAC-FAMILY TRANSCRIPTIONAL REGULATOR"/>
    <property type="match status" value="1"/>
</dbReference>
<dbReference type="SUPFAM" id="SSF46689">
    <property type="entry name" value="Homeodomain-like"/>
    <property type="match status" value="2"/>
</dbReference>
<dbReference type="CDD" id="cd00093">
    <property type="entry name" value="HTH_XRE"/>
    <property type="match status" value="1"/>
</dbReference>
<dbReference type="InterPro" id="IPR009057">
    <property type="entry name" value="Homeodomain-like_sf"/>
</dbReference>
<dbReference type="InterPro" id="IPR018060">
    <property type="entry name" value="HTH_AraC"/>
</dbReference>
<dbReference type="Proteomes" id="UP001139521">
    <property type="component" value="Unassembled WGS sequence"/>
</dbReference>
<proteinExistence type="predicted"/>
<keyword evidence="1" id="KW-0805">Transcription regulation</keyword>
<dbReference type="EMBL" id="JAKHSK010000002">
    <property type="protein sequence ID" value="MCL6217020.1"/>
    <property type="molecule type" value="Genomic_DNA"/>
</dbReference>
<dbReference type="Gene3D" id="1.10.10.60">
    <property type="entry name" value="Homeodomain-like"/>
    <property type="match status" value="1"/>
</dbReference>
<evidence type="ECO:0000313" key="5">
    <source>
        <dbReference type="EMBL" id="MCL6217020.1"/>
    </source>
</evidence>
<dbReference type="GO" id="GO:0003700">
    <property type="term" value="F:DNA-binding transcription factor activity"/>
    <property type="evidence" value="ECO:0007669"/>
    <property type="project" value="InterPro"/>
</dbReference>
<dbReference type="Pfam" id="PF12833">
    <property type="entry name" value="HTH_18"/>
    <property type="match status" value="1"/>
</dbReference>
<evidence type="ECO:0000256" key="1">
    <source>
        <dbReference type="ARBA" id="ARBA00023015"/>
    </source>
</evidence>
<feature type="domain" description="HTH araC/xylS-type" evidence="4">
    <location>
        <begin position="164"/>
        <end position="263"/>
    </location>
</feature>
<reference evidence="5" key="1">
    <citation type="submission" date="2022-01" db="EMBL/GenBank/DDBJ databases">
        <title>Genome sequencing of Zunongwangia sp. M21534 genome.</title>
        <authorList>
            <person name="Chen Y."/>
            <person name="Dong C."/>
            <person name="Shao Z."/>
        </authorList>
    </citation>
    <scope>NUCLEOTIDE SEQUENCE</scope>
    <source>
        <strain evidence="5">MCCC M21534</strain>
    </source>
</reference>
<evidence type="ECO:0000256" key="3">
    <source>
        <dbReference type="ARBA" id="ARBA00023163"/>
    </source>
</evidence>
<keyword evidence="6" id="KW-1185">Reference proteome</keyword>
<name>A0A9X2CK27_9FLAO</name>
<sequence>MNIIIKGCAEYILSEQRYKLTPGNIVWLFPGQEHQLTKTDSNFEMYVVVFKEDLFKKNQYLQEKYHMLSEQNPEGSFCRRVSLSSIEKLEKTCQSLCELNNKNILSPAYYYAGQAFGYKDNSPYLHSDPILLNAGLTYLMTVGWHIFLTEGAEEKNKALNPAVEKAIALLKAFPEEDFGLTDLAIKCGVSSSRLSRLFNEQIGSSIVDYKNKLKLEQFLDCIKQNPSFSISEACYMVGFGSYSQFYKIFKHSFGISPKAYFAD</sequence>
<accession>A0A9X2CK27</accession>
<organism evidence="5 6">
    <name type="scientific">Zunongwangia pacifica</name>
    <dbReference type="NCBI Taxonomy" id="2911062"/>
    <lineage>
        <taxon>Bacteria</taxon>
        <taxon>Pseudomonadati</taxon>
        <taxon>Bacteroidota</taxon>
        <taxon>Flavobacteriia</taxon>
        <taxon>Flavobacteriales</taxon>
        <taxon>Flavobacteriaceae</taxon>
        <taxon>Zunongwangia</taxon>
    </lineage>
</organism>
<dbReference type="InterPro" id="IPR014710">
    <property type="entry name" value="RmlC-like_jellyroll"/>
</dbReference>
<dbReference type="PANTHER" id="PTHR43280:SF2">
    <property type="entry name" value="HTH-TYPE TRANSCRIPTIONAL REGULATOR EXSA"/>
    <property type="match status" value="1"/>
</dbReference>
<gene>
    <name evidence="5" type="ORF">L1967_01830</name>
</gene>
<dbReference type="InterPro" id="IPR001387">
    <property type="entry name" value="Cro/C1-type_HTH"/>
</dbReference>